<accession>A0AAE0RR87</accession>
<evidence type="ECO:0000313" key="2">
    <source>
        <dbReference type="EMBL" id="KAK3578134.1"/>
    </source>
</evidence>
<proteinExistence type="predicted"/>
<keyword evidence="1" id="KW-0812">Transmembrane</keyword>
<comment type="caution">
    <text evidence="2">The sequence shown here is derived from an EMBL/GenBank/DDBJ whole genome shotgun (WGS) entry which is preliminary data.</text>
</comment>
<evidence type="ECO:0000256" key="1">
    <source>
        <dbReference type="SAM" id="Phobius"/>
    </source>
</evidence>
<organism evidence="2 3">
    <name type="scientific">Potamilus streckersoni</name>
    <dbReference type="NCBI Taxonomy" id="2493646"/>
    <lineage>
        <taxon>Eukaryota</taxon>
        <taxon>Metazoa</taxon>
        <taxon>Spiralia</taxon>
        <taxon>Lophotrochozoa</taxon>
        <taxon>Mollusca</taxon>
        <taxon>Bivalvia</taxon>
        <taxon>Autobranchia</taxon>
        <taxon>Heteroconchia</taxon>
        <taxon>Palaeoheterodonta</taxon>
        <taxon>Unionida</taxon>
        <taxon>Unionoidea</taxon>
        <taxon>Unionidae</taxon>
        <taxon>Ambleminae</taxon>
        <taxon>Lampsilini</taxon>
        <taxon>Potamilus</taxon>
    </lineage>
</organism>
<reference evidence="2" key="2">
    <citation type="journal article" date="2021" name="Genome Biol. Evol.">
        <title>Developing a high-quality reference genome for a parasitic bivalve with doubly uniparental inheritance (Bivalvia: Unionida).</title>
        <authorList>
            <person name="Smith C.H."/>
        </authorList>
    </citation>
    <scope>NUCLEOTIDE SEQUENCE</scope>
    <source>
        <strain evidence="2">CHS0354</strain>
        <tissue evidence="2">Mantle</tissue>
    </source>
</reference>
<keyword evidence="3" id="KW-1185">Reference proteome</keyword>
<evidence type="ECO:0000313" key="3">
    <source>
        <dbReference type="Proteomes" id="UP001195483"/>
    </source>
</evidence>
<reference evidence="2" key="1">
    <citation type="journal article" date="2021" name="Genome Biol. Evol.">
        <title>A High-Quality Reference Genome for a Parasitic Bivalve with Doubly Uniparental Inheritance (Bivalvia: Unionida).</title>
        <authorList>
            <person name="Smith C.H."/>
        </authorList>
    </citation>
    <scope>NUCLEOTIDE SEQUENCE</scope>
    <source>
        <strain evidence="2">CHS0354</strain>
    </source>
</reference>
<dbReference type="EMBL" id="JAEAOA010000633">
    <property type="protein sequence ID" value="KAK3578134.1"/>
    <property type="molecule type" value="Genomic_DNA"/>
</dbReference>
<dbReference type="Proteomes" id="UP001195483">
    <property type="component" value="Unassembled WGS sequence"/>
</dbReference>
<reference evidence="2" key="3">
    <citation type="submission" date="2023-05" db="EMBL/GenBank/DDBJ databases">
        <authorList>
            <person name="Smith C.H."/>
        </authorList>
    </citation>
    <scope>NUCLEOTIDE SEQUENCE</scope>
    <source>
        <strain evidence="2">CHS0354</strain>
        <tissue evidence="2">Mantle</tissue>
    </source>
</reference>
<feature type="transmembrane region" description="Helical" evidence="1">
    <location>
        <begin position="201"/>
        <end position="223"/>
    </location>
</feature>
<dbReference type="AlphaFoldDB" id="A0AAE0RR87"/>
<sequence>MFRFELDGNPVRFCDVIEPSDNTKRSKPTRKRQPVRVLQMSKKCPTNVPKSALQCPKSFTNVPKSVLQMSPKVPYNVPKALQMSQKCLTNVPKLPYNVPKALQMSQKVPYKCPKSALQMFQKVPYKCPKKCFTNVPKKLQPRTTAGALCTCPCKDLQFLSNFNGSSPQMQRMLKELMIDRKNTSKSRMRKESANDNRPSSVSIGAVGVAIVVVPLGLVIVLDIPQLYMDLQKMMTSIKSALM</sequence>
<protein>
    <submittedName>
        <fullName evidence="2">Uncharacterized protein</fullName>
    </submittedName>
</protein>
<name>A0AAE0RR87_9BIVA</name>
<keyword evidence="1" id="KW-0472">Membrane</keyword>
<gene>
    <name evidence="2" type="ORF">CHS0354_010088</name>
</gene>
<keyword evidence="1" id="KW-1133">Transmembrane helix</keyword>